<name>A0A8J6J6E7_9FIRM</name>
<protein>
    <submittedName>
        <fullName evidence="1">Uncharacterized protein</fullName>
    </submittedName>
</protein>
<accession>A0A8J6J6E7</accession>
<reference evidence="1" key="1">
    <citation type="submission" date="2020-08" db="EMBL/GenBank/DDBJ databases">
        <title>Genome public.</title>
        <authorList>
            <person name="Liu C."/>
            <person name="Sun Q."/>
        </authorList>
    </citation>
    <scope>NUCLEOTIDE SEQUENCE</scope>
    <source>
        <strain evidence="1">NSJ-51</strain>
    </source>
</reference>
<evidence type="ECO:0000313" key="2">
    <source>
        <dbReference type="Proteomes" id="UP000661435"/>
    </source>
</evidence>
<sequence>MNDLVFLDPNRLDAVPFTTSKVIAEMTGMNHRRVKDAIRKHESTFLEFGLLGASIHKITSLLCQNHTTLADGGQAKRRTTTMPKVYLTEAQRQEAKLDRQNKMLGDGLACYKAINKLTLEQIGSGLGMSKTTVMHIIQGKDKRIPIQSFWKLLEMAGLEVRRKEAAS</sequence>
<proteinExistence type="predicted"/>
<dbReference type="RefSeq" id="WP_186908375.1">
    <property type="nucleotide sequence ID" value="NZ_JACOPP010000019.1"/>
</dbReference>
<keyword evidence="2" id="KW-1185">Reference proteome</keyword>
<dbReference type="AlphaFoldDB" id="A0A8J6J6E7"/>
<dbReference type="Proteomes" id="UP000661435">
    <property type="component" value="Unassembled WGS sequence"/>
</dbReference>
<gene>
    <name evidence="1" type="ORF">H8S57_12565</name>
</gene>
<evidence type="ECO:0000313" key="1">
    <source>
        <dbReference type="EMBL" id="MBC5734548.1"/>
    </source>
</evidence>
<comment type="caution">
    <text evidence="1">The sequence shown here is derived from an EMBL/GenBank/DDBJ whole genome shotgun (WGS) entry which is preliminary data.</text>
</comment>
<dbReference type="EMBL" id="JACOPP010000019">
    <property type="protein sequence ID" value="MBC5734548.1"/>
    <property type="molecule type" value="Genomic_DNA"/>
</dbReference>
<organism evidence="1 2">
    <name type="scientific">Lawsonibacter hominis</name>
    <dbReference type="NCBI Taxonomy" id="2763053"/>
    <lineage>
        <taxon>Bacteria</taxon>
        <taxon>Bacillati</taxon>
        <taxon>Bacillota</taxon>
        <taxon>Clostridia</taxon>
        <taxon>Eubacteriales</taxon>
        <taxon>Oscillospiraceae</taxon>
        <taxon>Lawsonibacter</taxon>
    </lineage>
</organism>